<gene>
    <name evidence="1" type="ORF">FPRO_13683</name>
</gene>
<comment type="caution">
    <text evidence="1">The sequence shown here is derived from an EMBL/GenBank/DDBJ whole genome shotgun (WGS) entry which is preliminary data.</text>
</comment>
<dbReference type="Proteomes" id="UP000183971">
    <property type="component" value="Unassembled WGS sequence"/>
</dbReference>
<accession>A0A1L7VVM0</accession>
<organism evidence="1 2">
    <name type="scientific">Fusarium proliferatum (strain ET1)</name>
    <name type="common">Orchid endophyte fungus</name>
    <dbReference type="NCBI Taxonomy" id="1227346"/>
    <lineage>
        <taxon>Eukaryota</taxon>
        <taxon>Fungi</taxon>
        <taxon>Dikarya</taxon>
        <taxon>Ascomycota</taxon>
        <taxon>Pezizomycotina</taxon>
        <taxon>Sordariomycetes</taxon>
        <taxon>Hypocreomycetidae</taxon>
        <taxon>Hypocreales</taxon>
        <taxon>Nectriaceae</taxon>
        <taxon>Fusarium</taxon>
        <taxon>Fusarium fujikuroi species complex</taxon>
    </lineage>
</organism>
<dbReference type="VEuPathDB" id="FungiDB:FPRO_13683"/>
<dbReference type="RefSeq" id="XP_031084466.1">
    <property type="nucleotide sequence ID" value="XM_031218627.1"/>
</dbReference>
<evidence type="ECO:0000313" key="2">
    <source>
        <dbReference type="Proteomes" id="UP000183971"/>
    </source>
</evidence>
<dbReference type="EMBL" id="FJOF01000008">
    <property type="protein sequence ID" value="CZR43875.1"/>
    <property type="molecule type" value="Genomic_DNA"/>
</dbReference>
<dbReference type="GeneID" id="42058543"/>
<name>A0A1L7VVM0_FUSPR</name>
<evidence type="ECO:0000313" key="1">
    <source>
        <dbReference type="EMBL" id="CZR43875.1"/>
    </source>
</evidence>
<sequence length="104" mass="11715">MERLRLNFGLSDPLAQIIRKPQCAGSTGSVIANQSPKRAPVRWAKYSDDDDDFPIELQEEEQLGWVKIRGRFAQRSQDDAAQVCKCTTVRSSKTVGDFDCIKLI</sequence>
<keyword evidence="2" id="KW-1185">Reference proteome</keyword>
<reference evidence="2" key="1">
    <citation type="journal article" date="2016" name="Genome Biol. Evol.">
        <title>Comparative 'omics' of the Fusarium fujikuroi species complex highlights differences in genetic potential and metabolite synthesis.</title>
        <authorList>
            <person name="Niehaus E.-M."/>
            <person name="Muensterkoetter M."/>
            <person name="Proctor R.H."/>
            <person name="Brown D.W."/>
            <person name="Sharon A."/>
            <person name="Idan Y."/>
            <person name="Oren-Young L."/>
            <person name="Sieber C.M."/>
            <person name="Novak O."/>
            <person name="Pencik A."/>
            <person name="Tarkowska D."/>
            <person name="Hromadova K."/>
            <person name="Freeman S."/>
            <person name="Maymon M."/>
            <person name="Elazar M."/>
            <person name="Youssef S.A."/>
            <person name="El-Shabrawy E.S.M."/>
            <person name="Shalaby A.B.A."/>
            <person name="Houterman P."/>
            <person name="Brock N.L."/>
            <person name="Burkhardt I."/>
            <person name="Tsavkelova E.A."/>
            <person name="Dickschat J.S."/>
            <person name="Galuszka P."/>
            <person name="Gueldener U."/>
            <person name="Tudzynski B."/>
        </authorList>
    </citation>
    <scope>NUCLEOTIDE SEQUENCE [LARGE SCALE GENOMIC DNA]</scope>
    <source>
        <strain evidence="2">ET1</strain>
    </source>
</reference>
<proteinExistence type="predicted"/>
<dbReference type="AlphaFoldDB" id="A0A1L7VVM0"/>
<protein>
    <submittedName>
        <fullName evidence="1">Uncharacterized protein</fullName>
    </submittedName>
</protein>